<feature type="signal peptide" evidence="2">
    <location>
        <begin position="1"/>
        <end position="19"/>
    </location>
</feature>
<sequence>MQTKALIKLFLFLSATSQASPLHGARGRKDLVAASADLSPVSGLPMTNNKPDEKVAARGTTEDVSVDLSPISRLPVAGPPAGVARRQDYGAAPPSTSTTTGDVQGADALPSYGDVQGQDGADDGASDGETGEADSDYGSDDDDSDSDSDAGSDWDVESVWDAESEAGDDEDDEQDEGEEEEGGAEGADDQEKPDTVPVASVPSYTPGSIFSHPHLVGGGHEKSAEGEAASAPSYGAEPGKTESAEGESAPSYA</sequence>
<gene>
    <name evidence="3" type="ORF">SLS58_010649</name>
</gene>
<dbReference type="Proteomes" id="UP001521184">
    <property type="component" value="Unassembled WGS sequence"/>
</dbReference>
<reference evidence="3 4" key="1">
    <citation type="journal article" date="2023" name="Plant Dis.">
        <title>First Report of Diplodia intermedia Causing Canker and Dieback Diseases on Apple Trees in Canada.</title>
        <authorList>
            <person name="Ellouze W."/>
            <person name="Ilyukhin E."/>
            <person name="Sulman M."/>
            <person name="Ali S."/>
        </authorList>
    </citation>
    <scope>NUCLEOTIDE SEQUENCE [LARGE SCALE GENOMIC DNA]</scope>
    <source>
        <strain evidence="3 4">M45-28</strain>
    </source>
</reference>
<feature type="compositionally biased region" description="Acidic residues" evidence="1">
    <location>
        <begin position="120"/>
        <end position="188"/>
    </location>
</feature>
<feature type="chain" id="PRO_5045084168" evidence="2">
    <location>
        <begin position="20"/>
        <end position="253"/>
    </location>
</feature>
<keyword evidence="2" id="KW-0732">Signal</keyword>
<dbReference type="EMBL" id="JAKEKT020000131">
    <property type="protein sequence ID" value="KAL1634453.1"/>
    <property type="molecule type" value="Genomic_DNA"/>
</dbReference>
<evidence type="ECO:0000256" key="1">
    <source>
        <dbReference type="SAM" id="MobiDB-lite"/>
    </source>
</evidence>
<feature type="region of interest" description="Disordered" evidence="1">
    <location>
        <begin position="38"/>
        <end position="253"/>
    </location>
</feature>
<comment type="caution">
    <text evidence="3">The sequence shown here is derived from an EMBL/GenBank/DDBJ whole genome shotgun (WGS) entry which is preliminary data.</text>
</comment>
<accession>A0ABR3T4K9</accession>
<proteinExistence type="predicted"/>
<evidence type="ECO:0000313" key="3">
    <source>
        <dbReference type="EMBL" id="KAL1634453.1"/>
    </source>
</evidence>
<evidence type="ECO:0000313" key="4">
    <source>
        <dbReference type="Proteomes" id="UP001521184"/>
    </source>
</evidence>
<name>A0ABR3T4K9_9PEZI</name>
<organism evidence="3 4">
    <name type="scientific">Diplodia intermedia</name>
    <dbReference type="NCBI Taxonomy" id="856260"/>
    <lineage>
        <taxon>Eukaryota</taxon>
        <taxon>Fungi</taxon>
        <taxon>Dikarya</taxon>
        <taxon>Ascomycota</taxon>
        <taxon>Pezizomycotina</taxon>
        <taxon>Dothideomycetes</taxon>
        <taxon>Dothideomycetes incertae sedis</taxon>
        <taxon>Botryosphaeriales</taxon>
        <taxon>Botryosphaeriaceae</taxon>
        <taxon>Diplodia</taxon>
    </lineage>
</organism>
<protein>
    <submittedName>
        <fullName evidence="3">Uncharacterized protein</fullName>
    </submittedName>
</protein>
<keyword evidence="4" id="KW-1185">Reference proteome</keyword>
<evidence type="ECO:0000256" key="2">
    <source>
        <dbReference type="SAM" id="SignalP"/>
    </source>
</evidence>